<dbReference type="Gene3D" id="3.40.50.1400">
    <property type="match status" value="2"/>
</dbReference>
<reference evidence="8" key="1">
    <citation type="submission" date="2016-10" db="EMBL/GenBank/DDBJ databases">
        <title>Sequence of Gallionella enrichment culture.</title>
        <authorList>
            <person name="Poehlein A."/>
            <person name="Muehling M."/>
            <person name="Daniel R."/>
        </authorList>
    </citation>
    <scope>NUCLEOTIDE SEQUENCE</scope>
</reference>
<dbReference type="InterPro" id="IPR033659">
    <property type="entry name" value="Ferrochelatase_N"/>
</dbReference>
<keyword evidence="4" id="KW-0408">Iron</keyword>
<dbReference type="NCBIfam" id="TIGR00109">
    <property type="entry name" value="hemH"/>
    <property type="match status" value="1"/>
</dbReference>
<evidence type="ECO:0000256" key="6">
    <source>
        <dbReference type="ARBA" id="ARBA00023239"/>
    </source>
</evidence>
<evidence type="ECO:0000256" key="3">
    <source>
        <dbReference type="ARBA" id="ARBA00022723"/>
    </source>
</evidence>
<evidence type="ECO:0000256" key="2">
    <source>
        <dbReference type="ARBA" id="ARBA00022490"/>
    </source>
</evidence>
<gene>
    <name evidence="8" type="primary">hemH_6</name>
    <name evidence="8" type="ORF">GALL_150430</name>
</gene>
<evidence type="ECO:0000313" key="8">
    <source>
        <dbReference type="EMBL" id="OIR02835.1"/>
    </source>
</evidence>
<evidence type="ECO:0000256" key="4">
    <source>
        <dbReference type="ARBA" id="ARBA00023004"/>
    </source>
</evidence>
<dbReference type="CDD" id="cd03411">
    <property type="entry name" value="Ferrochelatase_N"/>
    <property type="match status" value="1"/>
</dbReference>
<organism evidence="8">
    <name type="scientific">mine drainage metagenome</name>
    <dbReference type="NCBI Taxonomy" id="410659"/>
    <lineage>
        <taxon>unclassified sequences</taxon>
        <taxon>metagenomes</taxon>
        <taxon>ecological metagenomes</taxon>
    </lineage>
</organism>
<comment type="caution">
    <text evidence="8">The sequence shown here is derived from an EMBL/GenBank/DDBJ whole genome shotgun (WGS) entry which is preliminary data.</text>
</comment>
<dbReference type="InterPro" id="IPR033644">
    <property type="entry name" value="Ferrochelatase_C"/>
</dbReference>
<keyword evidence="5" id="KW-0350">Heme biosynthesis</keyword>
<dbReference type="GO" id="GO:0046872">
    <property type="term" value="F:metal ion binding"/>
    <property type="evidence" value="ECO:0007669"/>
    <property type="project" value="UniProtKB-KW"/>
</dbReference>
<dbReference type="PANTHER" id="PTHR11108:SF1">
    <property type="entry name" value="FERROCHELATASE, MITOCHONDRIAL"/>
    <property type="match status" value="1"/>
</dbReference>
<evidence type="ECO:0000256" key="7">
    <source>
        <dbReference type="ARBA" id="ARBA00023244"/>
    </source>
</evidence>
<dbReference type="InterPro" id="IPR001015">
    <property type="entry name" value="Ferrochelatase"/>
</dbReference>
<dbReference type="EC" id="4.99.1.1" evidence="8"/>
<dbReference type="EMBL" id="MLJW01000071">
    <property type="protein sequence ID" value="OIR02835.1"/>
    <property type="molecule type" value="Genomic_DNA"/>
</dbReference>
<dbReference type="SUPFAM" id="SSF53800">
    <property type="entry name" value="Chelatase"/>
    <property type="match status" value="1"/>
</dbReference>
<dbReference type="FunFam" id="3.40.50.1400:FF:000002">
    <property type="entry name" value="Ferrochelatase"/>
    <property type="match status" value="1"/>
</dbReference>
<comment type="pathway">
    <text evidence="1">Porphyrin-containing compound metabolism; protoheme biosynthesis.</text>
</comment>
<keyword evidence="2" id="KW-0963">Cytoplasm</keyword>
<evidence type="ECO:0000256" key="1">
    <source>
        <dbReference type="ARBA" id="ARBA00004744"/>
    </source>
</evidence>
<dbReference type="Pfam" id="PF00762">
    <property type="entry name" value="Ferrochelatase"/>
    <property type="match status" value="1"/>
</dbReference>
<dbReference type="PANTHER" id="PTHR11108">
    <property type="entry name" value="FERROCHELATASE"/>
    <property type="match status" value="1"/>
</dbReference>
<sequence>MPYYNPEPKYEHGDQAKVGILLANLGTPDEPTAPALRNYLKQFLMDRRVVEIPRLIWCWILYCVILVVRPKKSAEKYASVWTKDGSPLMVHAQKQTQLLRGFLSQKIQSPFAVEIGMSYGNPSMLSAIESLKAQHCNKILVFPLYPQYAASSTAAALDAVWKTLLKMRNVPAIRTISNYHDHPAYINALALSIREHWRLNGQLNIEDGEKLVMSFHGVPKFHLLKGDPYHCECHKTARLLAEALGLTKDAYIIAFQSRFGRQEWLTPYLASTLQKLGNAKTKRIDVICPGFSSDCLETLEEIAIEGKEIFRHAGGGEYHYIPALNENEAWIHAMTTIALENLQGWVSTEWDSGDAKKEAELSKLRAQALDAQTLVSKQ</sequence>
<keyword evidence="6 8" id="KW-0456">Lyase</keyword>
<protein>
    <submittedName>
        <fullName evidence="8">Ferrochelatase</fullName>
        <ecNumber evidence="8">4.99.1.1</ecNumber>
    </submittedName>
</protein>
<dbReference type="UniPathway" id="UPA00252"/>
<dbReference type="AlphaFoldDB" id="A0A1J5S4C2"/>
<keyword evidence="7" id="KW-0627">Porphyrin biosynthesis</keyword>
<evidence type="ECO:0000256" key="5">
    <source>
        <dbReference type="ARBA" id="ARBA00023133"/>
    </source>
</evidence>
<dbReference type="InterPro" id="IPR019772">
    <property type="entry name" value="Ferrochelatase_AS"/>
</dbReference>
<dbReference type="GO" id="GO:0004325">
    <property type="term" value="F:ferrochelatase activity"/>
    <property type="evidence" value="ECO:0007669"/>
    <property type="project" value="InterPro"/>
</dbReference>
<accession>A0A1J5S4C2</accession>
<dbReference type="PROSITE" id="PS00534">
    <property type="entry name" value="FERROCHELATASE"/>
    <property type="match status" value="1"/>
</dbReference>
<dbReference type="HAMAP" id="MF_00323">
    <property type="entry name" value="Ferrochelatase"/>
    <property type="match status" value="1"/>
</dbReference>
<name>A0A1J5S4C2_9ZZZZ</name>
<keyword evidence="3" id="KW-0479">Metal-binding</keyword>
<dbReference type="CDD" id="cd00419">
    <property type="entry name" value="Ferrochelatase_C"/>
    <property type="match status" value="1"/>
</dbReference>
<proteinExistence type="inferred from homology"/>
<dbReference type="GO" id="GO:0006783">
    <property type="term" value="P:heme biosynthetic process"/>
    <property type="evidence" value="ECO:0007669"/>
    <property type="project" value="UniProtKB-KW"/>
</dbReference>